<comment type="pathway">
    <text evidence="2">Cell wall biogenesis; peptidoglycan biosynthesis.</text>
</comment>
<dbReference type="Gene3D" id="3.40.710.10">
    <property type="entry name" value="DD-peptidase/beta-lactamase superfamily"/>
    <property type="match status" value="1"/>
</dbReference>
<dbReference type="GO" id="GO:0071555">
    <property type="term" value="P:cell wall organization"/>
    <property type="evidence" value="ECO:0007669"/>
    <property type="project" value="TreeGrafter"/>
</dbReference>
<evidence type="ECO:0000259" key="8">
    <source>
        <dbReference type="Pfam" id="PF00905"/>
    </source>
</evidence>
<dbReference type="GO" id="GO:0005886">
    <property type="term" value="C:plasma membrane"/>
    <property type="evidence" value="ECO:0007669"/>
    <property type="project" value="TreeGrafter"/>
</dbReference>
<keyword evidence="12" id="KW-1185">Reference proteome</keyword>
<evidence type="ECO:0000256" key="7">
    <source>
        <dbReference type="SAM" id="SignalP"/>
    </source>
</evidence>
<dbReference type="Pfam" id="PF03717">
    <property type="entry name" value="PBP_dimer"/>
    <property type="match status" value="1"/>
</dbReference>
<dbReference type="InterPro" id="IPR007887">
    <property type="entry name" value="MecA_N"/>
</dbReference>
<dbReference type="GO" id="GO:0009002">
    <property type="term" value="F:serine-type D-Ala-D-Ala carboxypeptidase activity"/>
    <property type="evidence" value="ECO:0007669"/>
    <property type="project" value="UniProtKB-EC"/>
</dbReference>
<dbReference type="InterPro" id="IPR032710">
    <property type="entry name" value="NTF2-like_dom_sf"/>
</dbReference>
<evidence type="ECO:0000256" key="2">
    <source>
        <dbReference type="ARBA" id="ARBA00004752"/>
    </source>
</evidence>
<dbReference type="Gene3D" id="3.30.1390.30">
    <property type="entry name" value="Penicillin-binding protein 2a, domain 3"/>
    <property type="match status" value="1"/>
</dbReference>
<gene>
    <name evidence="11" type="ORF">UB32_17665</name>
</gene>
<dbReference type="PANTHER" id="PTHR30627:SF25">
    <property type="entry name" value="PENICILLIN-BINDING PROTEIN 3"/>
    <property type="match status" value="1"/>
</dbReference>
<dbReference type="PATRIC" id="fig|285983.3.peg.3011"/>
<evidence type="ECO:0000256" key="6">
    <source>
        <dbReference type="ARBA" id="ARBA00034000"/>
    </source>
</evidence>
<proteinExistence type="inferred from homology"/>
<dbReference type="Gene3D" id="3.90.1310.10">
    <property type="entry name" value="Penicillin-binding protein 2a (Domain 2)"/>
    <property type="match status" value="1"/>
</dbReference>
<feature type="chain" id="PRO_5038880051" description="serine-type D-Ala-D-Ala carboxypeptidase" evidence="7">
    <location>
        <begin position="22"/>
        <end position="666"/>
    </location>
</feature>
<feature type="domain" description="NTF2-like N-terminal transpeptidase" evidence="10">
    <location>
        <begin position="25"/>
        <end position="145"/>
    </location>
</feature>
<dbReference type="Proteomes" id="UP000032512">
    <property type="component" value="Unassembled WGS sequence"/>
</dbReference>
<evidence type="ECO:0000313" key="12">
    <source>
        <dbReference type="Proteomes" id="UP000032512"/>
    </source>
</evidence>
<dbReference type="InterPro" id="IPR001460">
    <property type="entry name" value="PCN-bd_Tpept"/>
</dbReference>
<dbReference type="GO" id="GO:0046677">
    <property type="term" value="P:response to antibiotic"/>
    <property type="evidence" value="ECO:0007669"/>
    <property type="project" value="InterPro"/>
</dbReference>
<evidence type="ECO:0000259" key="9">
    <source>
        <dbReference type="Pfam" id="PF03717"/>
    </source>
</evidence>
<dbReference type="RefSeq" id="WP_044396277.1">
    <property type="nucleotide sequence ID" value="NZ_JXIQ01000189.1"/>
</dbReference>
<feature type="domain" description="Penicillin-binding protein dimerisation" evidence="9">
    <location>
        <begin position="153"/>
        <end position="318"/>
    </location>
</feature>
<evidence type="ECO:0000256" key="5">
    <source>
        <dbReference type="ARBA" id="ARBA00023136"/>
    </source>
</evidence>
<sequence length="666" mass="73384">MKRIIFIIVSVLMAAIISGCSKEPTPEERFSQYVKLWNDQKFNEMYPFLSADAKASITKEEFVSRYNKVYQDLEIDKLAIDYQQPQEEKKHEDYAELPFSAKMESAAGPIEFDHNATLLKEKQGEDSNWYVAWNTTYIFPELGAGDKISYKNVQAMRGNILDRAGNGLAINGTAVQVGVVPGELGVQKVQTIAKVAQLLDLSVEQINKAMSASWVKDDLFVPLKKISKEDKGLQEKLFAMEGVKSQTVGAREYPYGAALSHLIGYIGPITADDLKQLDGKGYTATDLIGRRGLEQVLEDQLKGTNGIKISIVKENGTVKTLAEKQAKNGKDVKLTIDVVTQQQLYDQLKGKAGTASAINPVTGETLALVSAPGFDPNEMTLGISQTKQKILEEDPLKPFLNRFKLTYVPGSVMKPITTAVGLESGKLQADTAFEITEKQWSKDASWGGYKVTRYSNVIGNINLEKALIYSDNIYFARVALGMGQEIFTDGLKKFGFEDQPEYLYPIEPSQIGKIDSEISLADSAYGQGQIQMNILHLAAAYSPFVNKGSLIKPILNDEEEQGQLWKQGIVSPENAQLINSMLTKVVTDPNGTAHRAQIANYPLAGKTGTAEIKQTQGEKGKELGWFVAYNPEEANMIVAMMIEDSGSTDVVSRVKAFYELKIASGQ</sequence>
<dbReference type="SUPFAM" id="SSF56519">
    <property type="entry name" value="Penicillin binding protein dimerisation domain"/>
    <property type="match status" value="1"/>
</dbReference>
<evidence type="ECO:0000256" key="3">
    <source>
        <dbReference type="ARBA" id="ARBA00007171"/>
    </source>
</evidence>
<dbReference type="GO" id="GO:0009252">
    <property type="term" value="P:peptidoglycan biosynthetic process"/>
    <property type="evidence" value="ECO:0007669"/>
    <property type="project" value="UniProtKB-UniPathway"/>
</dbReference>
<dbReference type="SUPFAM" id="SSF54427">
    <property type="entry name" value="NTF2-like"/>
    <property type="match status" value="1"/>
</dbReference>
<keyword evidence="11" id="KW-0808">Transferase</keyword>
<keyword evidence="5" id="KW-0472">Membrane</keyword>
<dbReference type="Pfam" id="PF00905">
    <property type="entry name" value="Transpeptidase"/>
    <property type="match status" value="1"/>
</dbReference>
<dbReference type="PROSITE" id="PS51257">
    <property type="entry name" value="PROKAR_LIPOPROTEIN"/>
    <property type="match status" value="1"/>
</dbReference>
<dbReference type="InterPro" id="IPR036138">
    <property type="entry name" value="PBP_dimer_sf"/>
</dbReference>
<accession>A0A0D6Z4S8</accession>
<keyword evidence="7" id="KW-0732">Signal</keyword>
<evidence type="ECO:0000259" key="10">
    <source>
        <dbReference type="Pfam" id="PF05223"/>
    </source>
</evidence>
<dbReference type="UniPathway" id="UPA00219"/>
<dbReference type="GO" id="GO:0016740">
    <property type="term" value="F:transferase activity"/>
    <property type="evidence" value="ECO:0007669"/>
    <property type="project" value="UniProtKB-KW"/>
</dbReference>
<evidence type="ECO:0000256" key="1">
    <source>
        <dbReference type="ARBA" id="ARBA00004370"/>
    </source>
</evidence>
<protein>
    <recommendedName>
        <fullName evidence="4">serine-type D-Ala-D-Ala carboxypeptidase</fullName>
        <ecNumber evidence="4">3.4.16.4</ecNumber>
    </recommendedName>
</protein>
<comment type="similarity">
    <text evidence="3">Belongs to the transpeptidase family.</text>
</comment>
<comment type="subcellular location">
    <subcellularLocation>
        <location evidence="1">Membrane</location>
    </subcellularLocation>
</comment>
<dbReference type="EMBL" id="JXIQ01000189">
    <property type="protein sequence ID" value="KIY20729.1"/>
    <property type="molecule type" value="Genomic_DNA"/>
</dbReference>
<evidence type="ECO:0000256" key="4">
    <source>
        <dbReference type="ARBA" id="ARBA00012448"/>
    </source>
</evidence>
<feature type="domain" description="Penicillin-binding protein transpeptidase" evidence="8">
    <location>
        <begin position="353"/>
        <end position="650"/>
    </location>
</feature>
<dbReference type="PANTHER" id="PTHR30627">
    <property type="entry name" value="PEPTIDOGLYCAN D,D-TRANSPEPTIDASE"/>
    <property type="match status" value="1"/>
</dbReference>
<comment type="catalytic activity">
    <reaction evidence="6">
        <text>Preferential cleavage: (Ac)2-L-Lys-D-Ala-|-D-Ala. Also transpeptidation of peptidyl-alanyl moieties that are N-acyl substituents of D-alanine.</text>
        <dbReference type="EC" id="3.4.16.4"/>
    </reaction>
</comment>
<organism evidence="11 12">
    <name type="scientific">Mesobacillus subterraneus</name>
    <dbReference type="NCBI Taxonomy" id="285983"/>
    <lineage>
        <taxon>Bacteria</taxon>
        <taxon>Bacillati</taxon>
        <taxon>Bacillota</taxon>
        <taxon>Bacilli</taxon>
        <taxon>Bacillales</taxon>
        <taxon>Bacillaceae</taxon>
        <taxon>Mesobacillus</taxon>
    </lineage>
</organism>
<reference evidence="11 12" key="1">
    <citation type="submission" date="2015-01" db="EMBL/GenBank/DDBJ databases">
        <title>Draft genome sequences of the supercritical CO2 tolerant bacteria Bacillus subterraneus MITOT1 and Bacillus cereus MIT0214.</title>
        <authorList>
            <person name="Peet K.C."/>
            <person name="Thompson J.R."/>
        </authorList>
    </citation>
    <scope>NUCLEOTIDE SEQUENCE [LARGE SCALE GENOMIC DNA]</scope>
    <source>
        <strain evidence="11 12">MITOT1</strain>
    </source>
</reference>
<dbReference type="GO" id="GO:0008658">
    <property type="term" value="F:penicillin binding"/>
    <property type="evidence" value="ECO:0007669"/>
    <property type="project" value="InterPro"/>
</dbReference>
<feature type="signal peptide" evidence="7">
    <location>
        <begin position="1"/>
        <end position="21"/>
    </location>
</feature>
<name>A0A0D6Z4S8_9BACI</name>
<dbReference type="InterPro" id="IPR012338">
    <property type="entry name" value="Beta-lactam/transpept-like"/>
</dbReference>
<dbReference type="Pfam" id="PF05223">
    <property type="entry name" value="MecA_N"/>
    <property type="match status" value="1"/>
</dbReference>
<dbReference type="InterPro" id="IPR050515">
    <property type="entry name" value="Beta-lactam/transpept"/>
</dbReference>
<dbReference type="AlphaFoldDB" id="A0A0D6Z4S8"/>
<dbReference type="SUPFAM" id="SSF56601">
    <property type="entry name" value="beta-lactamase/transpeptidase-like"/>
    <property type="match status" value="1"/>
</dbReference>
<dbReference type="InterPro" id="IPR005311">
    <property type="entry name" value="PBP_dimer"/>
</dbReference>
<dbReference type="EC" id="3.4.16.4" evidence="4"/>
<dbReference type="Gene3D" id="3.10.450.100">
    <property type="entry name" value="NTF2-like, domain 1"/>
    <property type="match status" value="1"/>
</dbReference>
<dbReference type="GO" id="GO:0071972">
    <property type="term" value="F:peptidoglycan L,D-transpeptidase activity"/>
    <property type="evidence" value="ECO:0007669"/>
    <property type="project" value="TreeGrafter"/>
</dbReference>
<dbReference type="OrthoDB" id="9766847at2"/>
<comment type="caution">
    <text evidence="11">The sequence shown here is derived from an EMBL/GenBank/DDBJ whole genome shotgun (WGS) entry which is preliminary data.</text>
</comment>
<evidence type="ECO:0000313" key="11">
    <source>
        <dbReference type="EMBL" id="KIY20729.1"/>
    </source>
</evidence>